<organism evidence="1 2">
    <name type="scientific">Luteimonas endophytica</name>
    <dbReference type="NCBI Taxonomy" id="3042023"/>
    <lineage>
        <taxon>Bacteria</taxon>
        <taxon>Pseudomonadati</taxon>
        <taxon>Pseudomonadota</taxon>
        <taxon>Gammaproteobacteria</taxon>
        <taxon>Lysobacterales</taxon>
        <taxon>Lysobacteraceae</taxon>
        <taxon>Luteimonas</taxon>
    </lineage>
</organism>
<protein>
    <submittedName>
        <fullName evidence="1">DUF4304 domain-containing protein</fullName>
    </submittedName>
</protein>
<evidence type="ECO:0000313" key="1">
    <source>
        <dbReference type="EMBL" id="MDH5824970.1"/>
    </source>
</evidence>
<keyword evidence="2" id="KW-1185">Reference proteome</keyword>
<dbReference type="Proteomes" id="UP001156940">
    <property type="component" value="Unassembled WGS sequence"/>
</dbReference>
<dbReference type="Pfam" id="PF14137">
    <property type="entry name" value="DUF4304"/>
    <property type="match status" value="1"/>
</dbReference>
<gene>
    <name evidence="1" type="ORF">QFW77_18545</name>
</gene>
<sequence>MAKVLASKEIIKSIVNLEVAPLLKQEAFRKTAFTFVRRRGRTGQLIQIQLSSWNRGSEGAFFVNVGLMFDQMWRGGSDPPRYPRYDDCHFMVRLERIAPNAPSEWSVDATTFIPEASAKLVAHLREPVLSRMALVCSVEDFEQTGWIGAIPWGFPALFAYALGRDDEAASLVQAQAAYFKDRGVTAESLIEAYGFARLQRQGTNVGRSREVGWGREGR</sequence>
<accession>A0ABT6JDR6</accession>
<reference evidence="1 2" key="1">
    <citation type="submission" date="2023-04" db="EMBL/GenBank/DDBJ databases">
        <title>Luteimonas endophyticus RD2P54.</title>
        <authorList>
            <person name="Sun J.-Q."/>
        </authorList>
    </citation>
    <scope>NUCLEOTIDE SEQUENCE [LARGE SCALE GENOMIC DNA]</scope>
    <source>
        <strain evidence="1 2">RD2P54</strain>
    </source>
</reference>
<dbReference type="InterPro" id="IPR025412">
    <property type="entry name" value="DUF4304"/>
</dbReference>
<comment type="caution">
    <text evidence="1">The sequence shown here is derived from an EMBL/GenBank/DDBJ whole genome shotgun (WGS) entry which is preliminary data.</text>
</comment>
<proteinExistence type="predicted"/>
<dbReference type="EMBL" id="JARXRM010000046">
    <property type="protein sequence ID" value="MDH5824970.1"/>
    <property type="molecule type" value="Genomic_DNA"/>
</dbReference>
<evidence type="ECO:0000313" key="2">
    <source>
        <dbReference type="Proteomes" id="UP001156940"/>
    </source>
</evidence>
<dbReference type="RefSeq" id="WP_280576358.1">
    <property type="nucleotide sequence ID" value="NZ_JARXRM010000046.1"/>
</dbReference>
<name>A0ABT6JDR6_9GAMM</name>